<dbReference type="EMBL" id="CP004144">
    <property type="protein sequence ID" value="AGF97158.1"/>
    <property type="molecule type" value="Genomic_DNA"/>
</dbReference>
<gene>
    <name evidence="2" type="ORF">MmTuc01_1814</name>
</gene>
<evidence type="ECO:0000259" key="1">
    <source>
        <dbReference type="Pfam" id="PF03050"/>
    </source>
</evidence>
<accession>M1QAB5</accession>
<dbReference type="PANTHER" id="PTHR33678">
    <property type="entry name" value="BLL1576 PROTEIN"/>
    <property type="match status" value="1"/>
</dbReference>
<organism evidence="2 3">
    <name type="scientific">Methanosarcina mazei Tuc01</name>
    <dbReference type="NCBI Taxonomy" id="1236903"/>
    <lineage>
        <taxon>Archaea</taxon>
        <taxon>Methanobacteriati</taxon>
        <taxon>Methanobacteriota</taxon>
        <taxon>Stenosarchaea group</taxon>
        <taxon>Methanomicrobia</taxon>
        <taxon>Methanosarcinales</taxon>
        <taxon>Methanosarcinaceae</taxon>
        <taxon>Methanosarcina</taxon>
    </lineage>
</organism>
<dbReference type="AlphaFoldDB" id="M1QAB5"/>
<evidence type="ECO:0000313" key="2">
    <source>
        <dbReference type="EMBL" id="AGF97158.1"/>
    </source>
</evidence>
<dbReference type="KEGG" id="mmaz:MmTuc01_1814"/>
<dbReference type="Proteomes" id="UP000011718">
    <property type="component" value="Chromosome"/>
</dbReference>
<dbReference type="InterPro" id="IPR052344">
    <property type="entry name" value="Transposase-related"/>
</dbReference>
<feature type="domain" description="Transposase IS66 central" evidence="1">
    <location>
        <begin position="2"/>
        <end position="67"/>
    </location>
</feature>
<dbReference type="InterPro" id="IPR004291">
    <property type="entry name" value="Transposase_IS66_central"/>
</dbReference>
<protein>
    <submittedName>
        <fullName evidence="2">Mobile element protein</fullName>
    </submittedName>
</protein>
<dbReference type="BioCyc" id="MMAZ1236903:G139K-1728-MONOMER"/>
<sequence length="69" mass="8230">MRILPEFKGIAVHDGWKPYNSYECDHALCNAHLQRELTGIEENYKQTWAKEMNELLTEMKKYTDECNHN</sequence>
<name>M1QAB5_METMZ</name>
<dbReference type="Pfam" id="PF03050">
    <property type="entry name" value="DDE_Tnp_IS66"/>
    <property type="match status" value="1"/>
</dbReference>
<dbReference type="HOGENOM" id="CLU_190401_0_0_2"/>
<proteinExistence type="predicted"/>
<evidence type="ECO:0000313" key="3">
    <source>
        <dbReference type="Proteomes" id="UP000011718"/>
    </source>
</evidence>
<reference evidence="2 3" key="1">
    <citation type="journal article" date="2013" name="Genome Announc.">
        <title>Complete Genome of a Methanosarcina mazei Strain Isolated from Sediment Samples from an Amazonian Flooded Area.</title>
        <authorList>
            <person name="Assis das Gracas D."/>
            <person name="Thiago Juca Ramos R."/>
            <person name="Vieira Araujo A.C."/>
            <person name="Zahlouth R."/>
            <person name="Ribeiro Carneiro A."/>
            <person name="Souza Lopes T."/>
            <person name="Azevedo Barauna R."/>
            <person name="Azevedo V."/>
            <person name="Cruz Schneider M.P."/>
            <person name="Pellizari V.H."/>
            <person name="Silva A."/>
        </authorList>
    </citation>
    <scope>NUCLEOTIDE SEQUENCE [LARGE SCALE GENOMIC DNA]</scope>
    <source>
        <strain evidence="2 3">Tuc01</strain>
    </source>
</reference>
<dbReference type="PANTHER" id="PTHR33678:SF1">
    <property type="entry name" value="BLL1576 PROTEIN"/>
    <property type="match status" value="1"/>
</dbReference>